<dbReference type="EMBL" id="WTYT01000001">
    <property type="protein sequence ID" value="MXO64800.1"/>
    <property type="molecule type" value="Genomic_DNA"/>
</dbReference>
<dbReference type="RefSeq" id="WP_160735186.1">
    <property type="nucleotide sequence ID" value="NZ_WTYT01000001.1"/>
</dbReference>
<accession>A0A6I4T4D4</accession>
<evidence type="ECO:0000313" key="2">
    <source>
        <dbReference type="Proteomes" id="UP000438476"/>
    </source>
</evidence>
<name>A0A6I4T4D4_9SPHN</name>
<organism evidence="1 2">
    <name type="scientific">Altericroceibacterium endophyticum</name>
    <dbReference type="NCBI Taxonomy" id="1808508"/>
    <lineage>
        <taxon>Bacteria</taxon>
        <taxon>Pseudomonadati</taxon>
        <taxon>Pseudomonadota</taxon>
        <taxon>Alphaproteobacteria</taxon>
        <taxon>Sphingomonadales</taxon>
        <taxon>Erythrobacteraceae</taxon>
        <taxon>Altericroceibacterium</taxon>
    </lineage>
</organism>
<dbReference type="Proteomes" id="UP000438476">
    <property type="component" value="Unassembled WGS sequence"/>
</dbReference>
<dbReference type="OrthoDB" id="4315389at2"/>
<sequence length="106" mass="11685">MASDPSLHGICYETVWSWWNWFGQMFAADARPQRANLQTALADALIADLIAAVRKGTNELRIGATITSFQTASGWRRRLRVVSSSIVTDCNRRYEGPIVNNADGAG</sequence>
<proteinExistence type="predicted"/>
<gene>
    <name evidence="1" type="ORF">GRI91_03420</name>
</gene>
<keyword evidence="2" id="KW-1185">Reference proteome</keyword>
<reference evidence="1 2" key="1">
    <citation type="submission" date="2019-12" db="EMBL/GenBank/DDBJ databases">
        <title>Genomic-based taxomic classification of the family Erythrobacteraceae.</title>
        <authorList>
            <person name="Xu L."/>
        </authorList>
    </citation>
    <scope>NUCLEOTIDE SEQUENCE [LARGE SCALE GENOMIC DNA]</scope>
    <source>
        <strain evidence="1 2">LMG 29518</strain>
    </source>
</reference>
<evidence type="ECO:0000313" key="1">
    <source>
        <dbReference type="EMBL" id="MXO64800.1"/>
    </source>
</evidence>
<comment type="caution">
    <text evidence="1">The sequence shown here is derived from an EMBL/GenBank/DDBJ whole genome shotgun (WGS) entry which is preliminary data.</text>
</comment>
<dbReference type="AlphaFoldDB" id="A0A6I4T4D4"/>
<protein>
    <submittedName>
        <fullName evidence="1">Uncharacterized protein</fullName>
    </submittedName>
</protein>